<organism evidence="5 6">
    <name type="scientific">Pseudomonas nitroreducens</name>
    <dbReference type="NCBI Taxonomy" id="46680"/>
    <lineage>
        <taxon>Bacteria</taxon>
        <taxon>Pseudomonadati</taxon>
        <taxon>Pseudomonadota</taxon>
        <taxon>Gammaproteobacteria</taxon>
        <taxon>Pseudomonadales</taxon>
        <taxon>Pseudomonadaceae</taxon>
        <taxon>Pseudomonas</taxon>
    </lineage>
</organism>
<dbReference type="EC" id="6.3.2.2" evidence="4"/>
<sequence length="377" mass="42525">MPARPALPRFGIEEEFFLLEPASLDLARAVPLGFSHACRGVLGEEVAEEIFECQYELVSPVLRRIDEAAVFLDARRRSLRAVAQSHGLETLCVAAHPFTRLHLQSAAFRPRYRRLFEEEGAVARQSLLSGLHVHVEVRGIDRVQVMNRVLPWMPLLLVLSASSPFWGGGDTGLASYRQSLCGEWPRMGPPPSFTDESQWRRYAALLLQYGLMDEPGHTWWFLRPSVRYPTLELRISDASPRIDDALCIAGLFRLLVTQARGAAAVADPDWQRALLAENFWQARRHGCAGHFLLAEDQLVSARQWLERAKFAVGDWLDDEGERLFARAATIIAEGSSADRQRAVRKAALDEGKTEMAAWRAVVRHLQEENRRPPDCLD</sequence>
<dbReference type="HAMAP" id="MF_01609">
    <property type="entry name" value="Glu_cys_ligase_2"/>
    <property type="match status" value="1"/>
</dbReference>
<dbReference type="InterPro" id="IPR050141">
    <property type="entry name" value="GCL_type2/YbdK_subfam"/>
</dbReference>
<dbReference type="InterPro" id="IPR011793">
    <property type="entry name" value="YbdK"/>
</dbReference>
<dbReference type="Gene3D" id="3.30.590.20">
    <property type="match status" value="1"/>
</dbReference>
<dbReference type="NCBIfam" id="TIGR02050">
    <property type="entry name" value="gshA_cyan_rel"/>
    <property type="match status" value="1"/>
</dbReference>
<reference evidence="5 6" key="1">
    <citation type="submission" date="2019-05" db="EMBL/GenBank/DDBJ databases">
        <authorList>
            <person name="Moore K."/>
            <person name="O'Neill P."/>
            <person name="Farbos A."/>
            <person name="Studholme D.J."/>
        </authorList>
    </citation>
    <scope>NUCLEOTIDE SEQUENCE [LARGE SCALE GENOMIC DNA]</scope>
    <source>
        <strain evidence="5 6">DSM 9128</strain>
    </source>
</reference>
<comment type="catalytic activity">
    <reaction evidence="4">
        <text>L-cysteine + L-glutamate + ATP = gamma-L-glutamyl-L-cysteine + ADP + phosphate + H(+)</text>
        <dbReference type="Rhea" id="RHEA:13285"/>
        <dbReference type="ChEBI" id="CHEBI:15378"/>
        <dbReference type="ChEBI" id="CHEBI:29985"/>
        <dbReference type="ChEBI" id="CHEBI:30616"/>
        <dbReference type="ChEBI" id="CHEBI:35235"/>
        <dbReference type="ChEBI" id="CHEBI:43474"/>
        <dbReference type="ChEBI" id="CHEBI:58173"/>
        <dbReference type="ChEBI" id="CHEBI:456216"/>
        <dbReference type="EC" id="6.3.2.2"/>
    </reaction>
</comment>
<evidence type="ECO:0000256" key="2">
    <source>
        <dbReference type="ARBA" id="ARBA00022741"/>
    </source>
</evidence>
<keyword evidence="3 4" id="KW-0067">ATP-binding</keyword>
<dbReference type="GO" id="GO:0004357">
    <property type="term" value="F:glutamate-cysteine ligase activity"/>
    <property type="evidence" value="ECO:0007669"/>
    <property type="project" value="UniProtKB-EC"/>
</dbReference>
<keyword evidence="1 4" id="KW-0436">Ligase</keyword>
<evidence type="ECO:0000256" key="1">
    <source>
        <dbReference type="ARBA" id="ARBA00022598"/>
    </source>
</evidence>
<evidence type="ECO:0000256" key="4">
    <source>
        <dbReference type="HAMAP-Rule" id="MF_01609"/>
    </source>
</evidence>
<dbReference type="GO" id="GO:0042398">
    <property type="term" value="P:modified amino acid biosynthetic process"/>
    <property type="evidence" value="ECO:0007669"/>
    <property type="project" value="InterPro"/>
</dbReference>
<accession>A0A5R9A609</accession>
<comment type="function">
    <text evidence="4">ATP-dependent carboxylate-amine ligase which exhibits weak glutamate--cysteine ligase activity.</text>
</comment>
<dbReference type="RefSeq" id="WP_138214334.1">
    <property type="nucleotide sequence ID" value="NZ_VASG01000004.1"/>
</dbReference>
<dbReference type="AlphaFoldDB" id="A0A5R9A609"/>
<reference evidence="6" key="2">
    <citation type="submission" date="2019-06" db="EMBL/GenBank/DDBJ databases">
        <title>AzeR, a transcriptional regulator that responds to azelaic acid in Pseudomonas nitroreducens.</title>
        <authorList>
            <person name="Bez C."/>
            <person name="Javvadi S.G."/>
            <person name="Bertani I."/>
            <person name="Devescovi G."/>
            <person name="Studholme D.J."/>
            <person name="Geller A."/>
            <person name="Levy A."/>
            <person name="Venturi V."/>
        </authorList>
    </citation>
    <scope>NUCLEOTIDE SEQUENCE [LARGE SCALE GENOMIC DNA]</scope>
    <source>
        <strain evidence="6">DSM 9128</strain>
    </source>
</reference>
<dbReference type="Pfam" id="PF04107">
    <property type="entry name" value="GCS2"/>
    <property type="match status" value="1"/>
</dbReference>
<dbReference type="PANTHER" id="PTHR36510:SF1">
    <property type="entry name" value="GLUTAMATE--CYSTEINE LIGASE 2-RELATED"/>
    <property type="match status" value="1"/>
</dbReference>
<proteinExistence type="inferred from homology"/>
<evidence type="ECO:0000313" key="5">
    <source>
        <dbReference type="EMBL" id="TLP73357.1"/>
    </source>
</evidence>
<dbReference type="PANTHER" id="PTHR36510">
    <property type="entry name" value="GLUTAMATE--CYSTEINE LIGASE 2-RELATED"/>
    <property type="match status" value="1"/>
</dbReference>
<dbReference type="GO" id="GO:0005524">
    <property type="term" value="F:ATP binding"/>
    <property type="evidence" value="ECO:0007669"/>
    <property type="project" value="UniProtKB-KW"/>
</dbReference>
<evidence type="ECO:0000256" key="3">
    <source>
        <dbReference type="ARBA" id="ARBA00022840"/>
    </source>
</evidence>
<evidence type="ECO:0000313" key="6">
    <source>
        <dbReference type="Proteomes" id="UP000307510"/>
    </source>
</evidence>
<dbReference type="Proteomes" id="UP000307510">
    <property type="component" value="Unassembled WGS sequence"/>
</dbReference>
<dbReference type="EMBL" id="VASG01000004">
    <property type="protein sequence ID" value="TLP73357.1"/>
    <property type="molecule type" value="Genomic_DNA"/>
</dbReference>
<dbReference type="SUPFAM" id="SSF55931">
    <property type="entry name" value="Glutamine synthetase/guanido kinase"/>
    <property type="match status" value="1"/>
</dbReference>
<comment type="similarity">
    <text evidence="4">Belongs to the glutamate--cysteine ligase type 2 family. YbdK subfamily.</text>
</comment>
<gene>
    <name evidence="5" type="ORF">FEA48_14000</name>
</gene>
<name>A0A5R9A609_PSENT</name>
<protein>
    <recommendedName>
        <fullName evidence="4">Putative glutamate--cysteine ligase 2</fullName>
        <ecNumber evidence="4">6.3.2.2</ecNumber>
    </recommendedName>
    <alternativeName>
        <fullName evidence="4">Gamma-glutamylcysteine synthetase 2</fullName>
        <shortName evidence="4">GCS 2</shortName>
        <shortName evidence="4">Gamma-GCS 2</shortName>
    </alternativeName>
</protein>
<comment type="caution">
    <text evidence="5">The sequence shown here is derived from an EMBL/GenBank/DDBJ whole genome shotgun (WGS) entry which is preliminary data.</text>
</comment>
<dbReference type="InterPro" id="IPR014746">
    <property type="entry name" value="Gln_synth/guanido_kin_cat_dom"/>
</dbReference>
<dbReference type="InterPro" id="IPR006336">
    <property type="entry name" value="GCS2"/>
</dbReference>
<keyword evidence="2 4" id="KW-0547">Nucleotide-binding</keyword>